<dbReference type="PANTHER" id="PTHR45641:SF19">
    <property type="entry name" value="NEPHROCYSTIN-3"/>
    <property type="match status" value="1"/>
</dbReference>
<evidence type="ECO:0000313" key="5">
    <source>
        <dbReference type="EMBL" id="AKC95523.1"/>
    </source>
</evidence>
<reference evidence="5 6" key="1">
    <citation type="journal article" date="2012" name="BMC Genomics">
        <title>Genomic sequence analysis and characterization of Sneathia amnii sp. nov.</title>
        <authorList>
            <consortium name="Vaginal Microbiome Consortium (additional members)"/>
            <person name="Harwich M.D.Jr."/>
            <person name="Serrano M.G."/>
            <person name="Fettweis J.M."/>
            <person name="Alves J.M."/>
            <person name="Reimers M.A."/>
            <person name="Buck G.A."/>
            <person name="Jefferson K.K."/>
        </authorList>
    </citation>
    <scope>NUCLEOTIDE SEQUENCE [LARGE SCALE GENOMIC DNA]</scope>
    <source>
        <strain evidence="5 6">SN35</strain>
    </source>
</reference>
<dbReference type="AlphaFoldDB" id="A0A0E3UUR4"/>
<dbReference type="Proteomes" id="UP000033103">
    <property type="component" value="Chromosome"/>
</dbReference>
<protein>
    <submittedName>
        <fullName evidence="5">Uncharacterized protein</fullName>
    </submittedName>
</protein>
<dbReference type="InterPro" id="IPR011990">
    <property type="entry name" value="TPR-like_helical_dom_sf"/>
</dbReference>
<evidence type="ECO:0000256" key="3">
    <source>
        <dbReference type="PROSITE-ProRule" id="PRU00339"/>
    </source>
</evidence>
<keyword evidence="4" id="KW-0175">Coiled coil</keyword>
<dbReference type="STRING" id="187101.VC03_03145"/>
<evidence type="ECO:0000256" key="1">
    <source>
        <dbReference type="ARBA" id="ARBA00022737"/>
    </source>
</evidence>
<dbReference type="SMART" id="SM00028">
    <property type="entry name" value="TPR"/>
    <property type="match status" value="5"/>
</dbReference>
<dbReference type="Gene3D" id="1.25.40.10">
    <property type="entry name" value="Tetratricopeptide repeat domain"/>
    <property type="match status" value="2"/>
</dbReference>
<feature type="repeat" description="TPR" evidence="3">
    <location>
        <begin position="219"/>
        <end position="252"/>
    </location>
</feature>
<organism evidence="5 6">
    <name type="scientific">Sneathia vaginalis</name>
    <dbReference type="NCBI Taxonomy" id="187101"/>
    <lineage>
        <taxon>Bacteria</taxon>
        <taxon>Fusobacteriati</taxon>
        <taxon>Fusobacteriota</taxon>
        <taxon>Fusobacteriia</taxon>
        <taxon>Fusobacteriales</taxon>
        <taxon>Leptotrichiaceae</taxon>
        <taxon>Sneathia</taxon>
    </lineage>
</organism>
<dbReference type="EMBL" id="CP011280">
    <property type="protein sequence ID" value="AKC95523.1"/>
    <property type="molecule type" value="Genomic_DNA"/>
</dbReference>
<dbReference type="KEGG" id="sns:VC03_03145"/>
<dbReference type="OrthoDB" id="79607at2"/>
<keyword evidence="1" id="KW-0677">Repeat</keyword>
<dbReference type="InterPro" id="IPR019734">
    <property type="entry name" value="TPR_rpt"/>
</dbReference>
<keyword evidence="2 3" id="KW-0802">TPR repeat</keyword>
<evidence type="ECO:0000256" key="2">
    <source>
        <dbReference type="ARBA" id="ARBA00022803"/>
    </source>
</evidence>
<dbReference type="RefSeq" id="WP_046328629.1">
    <property type="nucleotide sequence ID" value="NZ_CP011280.1"/>
</dbReference>
<dbReference type="PATRIC" id="fig|1069640.6.peg.616"/>
<dbReference type="HOGENOM" id="CLU_993577_0_0_0"/>
<name>A0A0E3UUR4_9FUSO</name>
<proteinExistence type="predicted"/>
<dbReference type="PANTHER" id="PTHR45641">
    <property type="entry name" value="TETRATRICOPEPTIDE REPEAT PROTEIN (AFU_ORTHOLOGUE AFUA_6G03870)"/>
    <property type="match status" value="1"/>
</dbReference>
<accession>A0A0E3UUR4</accession>
<gene>
    <name evidence="5" type="ORF">VC03_03145</name>
</gene>
<dbReference type="Pfam" id="PF13424">
    <property type="entry name" value="TPR_12"/>
    <property type="match status" value="2"/>
</dbReference>
<evidence type="ECO:0000313" key="6">
    <source>
        <dbReference type="Proteomes" id="UP000033103"/>
    </source>
</evidence>
<keyword evidence="6" id="KW-1185">Reference proteome</keyword>
<dbReference type="PROSITE" id="PS50005">
    <property type="entry name" value="TPR"/>
    <property type="match status" value="1"/>
</dbReference>
<evidence type="ECO:0000256" key="4">
    <source>
        <dbReference type="SAM" id="Coils"/>
    </source>
</evidence>
<dbReference type="SUPFAM" id="SSF48452">
    <property type="entry name" value="TPR-like"/>
    <property type="match status" value="1"/>
</dbReference>
<sequence length="280" mass="32051">MTIREKIDKIHEMEKEREVLIRESKTVEEVALLKKMLDYTIDVYGQDSNSTIKMLNELGGTSKYIGEYDTGIHALTQARGIIENKFGKESIAYATTTLNLAEVLRFKGDIDKLEVLYKEVLAIYDKYGIKDRYEYASVCNNLGLYYQDTNQMDKAIKLHLISLEILKKLPEYKIALATTYNNMAIAYRGLGEDEKSDECIKTCLSIYEKEVGKGHAMYSAAINNLAVAFYNQGKLEKALELFKKVLFICEASFGRGSVNYEKVKQNVDMVEETIEMRKKK</sequence>
<feature type="coiled-coil region" evidence="4">
    <location>
        <begin position="3"/>
        <end position="30"/>
    </location>
</feature>